<dbReference type="InterPro" id="IPR002182">
    <property type="entry name" value="NB-ARC"/>
</dbReference>
<dbReference type="Proteomes" id="UP000824120">
    <property type="component" value="Chromosome 5"/>
</dbReference>
<evidence type="ECO:0000256" key="7">
    <source>
        <dbReference type="ARBA" id="ARBA00022667"/>
    </source>
</evidence>
<evidence type="ECO:0000256" key="8">
    <source>
        <dbReference type="ARBA" id="ARBA00022737"/>
    </source>
</evidence>
<dbReference type="EMBL" id="JACXVP010000005">
    <property type="protein sequence ID" value="KAG5604535.1"/>
    <property type="molecule type" value="Genomic_DNA"/>
</dbReference>
<evidence type="ECO:0000259" key="14">
    <source>
        <dbReference type="Pfam" id="PF00931"/>
    </source>
</evidence>
<gene>
    <name evidence="17" type="ORF">H5410_026027</name>
</gene>
<dbReference type="PRINTS" id="PR00364">
    <property type="entry name" value="DISEASERSIST"/>
</dbReference>
<evidence type="ECO:0000256" key="1">
    <source>
        <dbReference type="ARBA" id="ARBA00002074"/>
    </source>
</evidence>
<dbReference type="GO" id="GO:0009626">
    <property type="term" value="P:plant-type hypersensitive response"/>
    <property type="evidence" value="ECO:0007669"/>
    <property type="project" value="UniProtKB-KW"/>
</dbReference>
<comment type="similarity">
    <text evidence="4">Belongs to the disease resistance NB-LRR family.</text>
</comment>
<dbReference type="PANTHER" id="PTHR23155:SF1152">
    <property type="entry name" value="AAA+ ATPASE DOMAIN-CONTAINING PROTEIN"/>
    <property type="match status" value="1"/>
</dbReference>
<dbReference type="InterPro" id="IPR042197">
    <property type="entry name" value="Apaf_helical"/>
</dbReference>
<evidence type="ECO:0000256" key="10">
    <source>
        <dbReference type="ARBA" id="ARBA00022821"/>
    </source>
</evidence>
<evidence type="ECO:0000313" key="18">
    <source>
        <dbReference type="Proteomes" id="UP000824120"/>
    </source>
</evidence>
<evidence type="ECO:0000256" key="6">
    <source>
        <dbReference type="ARBA" id="ARBA00022614"/>
    </source>
</evidence>
<organism evidence="17 18">
    <name type="scientific">Solanum commersonii</name>
    <name type="common">Commerson's wild potato</name>
    <name type="synonym">Commerson's nightshade</name>
    <dbReference type="NCBI Taxonomy" id="4109"/>
    <lineage>
        <taxon>Eukaryota</taxon>
        <taxon>Viridiplantae</taxon>
        <taxon>Streptophyta</taxon>
        <taxon>Embryophyta</taxon>
        <taxon>Tracheophyta</taxon>
        <taxon>Spermatophyta</taxon>
        <taxon>Magnoliopsida</taxon>
        <taxon>eudicotyledons</taxon>
        <taxon>Gunneridae</taxon>
        <taxon>Pentapetalae</taxon>
        <taxon>asterids</taxon>
        <taxon>lamiids</taxon>
        <taxon>Solanales</taxon>
        <taxon>Solanaceae</taxon>
        <taxon>Solanoideae</taxon>
        <taxon>Solaneae</taxon>
        <taxon>Solanum</taxon>
    </lineage>
</organism>
<proteinExistence type="inferred from homology"/>
<dbReference type="FunFam" id="3.40.50.300:FF:001091">
    <property type="entry name" value="Probable disease resistance protein At1g61300"/>
    <property type="match status" value="1"/>
</dbReference>
<dbReference type="InterPro" id="IPR027417">
    <property type="entry name" value="P-loop_NTPase"/>
</dbReference>
<evidence type="ECO:0000256" key="4">
    <source>
        <dbReference type="ARBA" id="ARBA00008894"/>
    </source>
</evidence>
<dbReference type="InterPro" id="IPR032675">
    <property type="entry name" value="LRR_dom_sf"/>
</dbReference>
<comment type="caution">
    <text evidence="17">The sequence shown here is derived from an EMBL/GenBank/DDBJ whole genome shotgun (WGS) entry which is preliminary data.</text>
</comment>
<dbReference type="InterPro" id="IPR021929">
    <property type="entry name" value="R1A-like_N"/>
</dbReference>
<dbReference type="InterPro" id="IPR044974">
    <property type="entry name" value="Disease_R_plants"/>
</dbReference>
<evidence type="ECO:0000259" key="16">
    <source>
        <dbReference type="Pfam" id="PF23559"/>
    </source>
</evidence>
<keyword evidence="5" id="KW-0963">Cytoplasm</keyword>
<accession>A0A9J5YXS1</accession>
<evidence type="ECO:0000256" key="5">
    <source>
        <dbReference type="ARBA" id="ARBA00022490"/>
    </source>
</evidence>
<comment type="subcellular location">
    <subcellularLocation>
        <location evidence="3">Cytoplasm</location>
    </subcellularLocation>
    <subcellularLocation>
        <location evidence="2">Membrane</location>
        <topology evidence="2">Peripheral membrane protein</topology>
    </subcellularLocation>
</comment>
<feature type="domain" description="Disease resistance protein winged helix" evidence="16">
    <location>
        <begin position="775"/>
        <end position="845"/>
    </location>
</feature>
<feature type="domain" description="NB-ARC" evidence="14">
    <location>
        <begin position="525"/>
        <end position="696"/>
    </location>
</feature>
<evidence type="ECO:0000256" key="12">
    <source>
        <dbReference type="ARBA" id="ARBA00023054"/>
    </source>
</evidence>
<dbReference type="Pfam" id="PF00931">
    <property type="entry name" value="NB-ARC"/>
    <property type="match status" value="1"/>
</dbReference>
<dbReference type="OrthoDB" id="1277617at2759"/>
<dbReference type="Gene3D" id="1.10.8.430">
    <property type="entry name" value="Helical domain of apoptotic protease-activating factors"/>
    <property type="match status" value="1"/>
</dbReference>
<dbReference type="GO" id="GO:0016020">
    <property type="term" value="C:membrane"/>
    <property type="evidence" value="ECO:0007669"/>
    <property type="project" value="UniProtKB-SubCell"/>
</dbReference>
<evidence type="ECO:0000256" key="13">
    <source>
        <dbReference type="ARBA" id="ARBA00023136"/>
    </source>
</evidence>
<keyword evidence="13" id="KW-0472">Membrane</keyword>
<feature type="domain" description="Late blight resistance protein R1A-like N-terminal" evidence="15">
    <location>
        <begin position="99"/>
        <end position="377"/>
    </location>
</feature>
<dbReference type="InterPro" id="IPR036388">
    <property type="entry name" value="WH-like_DNA-bd_sf"/>
</dbReference>
<dbReference type="Gene3D" id="3.40.50.300">
    <property type="entry name" value="P-loop containing nucleotide triphosphate hydrolases"/>
    <property type="match status" value="1"/>
</dbReference>
<evidence type="ECO:0008006" key="19">
    <source>
        <dbReference type="Google" id="ProtNLM"/>
    </source>
</evidence>
<dbReference type="AlphaFoldDB" id="A0A9J5YXS1"/>
<keyword evidence="6" id="KW-0433">Leucine-rich repeat</keyword>
<dbReference type="Gene3D" id="1.10.10.10">
    <property type="entry name" value="Winged helix-like DNA-binding domain superfamily/Winged helix DNA-binding domain"/>
    <property type="match status" value="1"/>
</dbReference>
<keyword evidence="18" id="KW-1185">Reference proteome</keyword>
<keyword evidence="9" id="KW-0547">Nucleotide-binding</keyword>
<dbReference type="Gene3D" id="3.80.10.10">
    <property type="entry name" value="Ribonuclease Inhibitor"/>
    <property type="match status" value="1"/>
</dbReference>
<keyword evidence="8" id="KW-0677">Repeat</keyword>
<dbReference type="GO" id="GO:0005524">
    <property type="term" value="F:ATP binding"/>
    <property type="evidence" value="ECO:0007669"/>
    <property type="project" value="UniProtKB-KW"/>
</dbReference>
<keyword evidence="10" id="KW-0611">Plant defense</keyword>
<dbReference type="Pfam" id="PF23559">
    <property type="entry name" value="WHD_DRP"/>
    <property type="match status" value="1"/>
</dbReference>
<dbReference type="Pfam" id="PF12061">
    <property type="entry name" value="NB-LRR"/>
    <property type="match status" value="1"/>
</dbReference>
<protein>
    <recommendedName>
        <fullName evidence="19">NB-ARC domain-containing protein</fullName>
    </recommendedName>
</protein>
<evidence type="ECO:0000313" key="17">
    <source>
        <dbReference type="EMBL" id="KAG5604535.1"/>
    </source>
</evidence>
<evidence type="ECO:0000256" key="9">
    <source>
        <dbReference type="ARBA" id="ARBA00022741"/>
    </source>
</evidence>
<dbReference type="FunFam" id="1.10.10.10:FF:000322">
    <property type="entry name" value="Probable disease resistance protein At1g63360"/>
    <property type="match status" value="1"/>
</dbReference>
<evidence type="ECO:0000259" key="15">
    <source>
        <dbReference type="Pfam" id="PF12061"/>
    </source>
</evidence>
<sequence>MSSSSYEYLSIGKDYDLSYLEKLANEWDSSLPRNIDPKNLIEIIYMNLKFLDMFLSLQSFTTVCWYAAQKVQEVFSYAETEVKRINHPGDVASVFFKLEEHICETKLEIRDKYSFPEASLPLSSIVATPEFAKKFIDTVVRNLTDLSEICHPYFDIVPHSSKQPMEEVVKELKLLRNFVYFISDRICSDESDPQSQHTFLTHVLVVAGHAAMISWLNLPNHWKEKNLASAKMNASFSDFQKRIQPIQPCIRKIYVDVLQALKSGCHPNIEAEYVSDYKYGFVETLVHRLKVLPVTFKDQMPMLNFLRDNLINLPREAFKDLDTAIIDAGLLVYSLYDRVEEKEDVAVGESNQVPVLDLSGDIPSIQALIYLISRKSFHSKLPKIDGLGSIDIILDHLKEYLSLYSDSLSSIKSQLWTIQQQLDHFQKHHGGSFQYFSMQMISIAYEVYHLVVSCINNDIPEWCLVLWIGDIIEEITLLMKEVLKNHDEKKVADLVLHTTTDVVSAHTSQLARITSIREEMVGFDEVVQTLKGKLIRGSSKLDLISIVGMAGLGKTTLANKLFLDQLVVSHFDVRAQCCVSQAYTRKDLLLTILRGAKKDTVISDKLPENELADKLRKLLFGQRYLILIDDVWETTAYDDLMPCFYEANNGSRLILTTRHDHVAYHAKLVSDPHFLRKFTLEESWMLLKNKVFNKKSCPVVLEDVGQKIAQKCGGLPLSVVLVAGILETMEKEKRCWEQVAINLGPHIQAKSEDIINLSYQDLPFHLKPCFLYFGVFSEDEEIKVSKLTWLWTAEGLVKTHTEKLSEDIAENYLKNLIGRNLVMVSKKSSDGKTKTCRIHDLLLEFCKKKAKVENFLQCIEGDNDNMNPSSTSFQKHSIQRRVCLQFQVDNLAEWSSICSDVQSFHLMKGRKIGLPSIGYASHTFNSFKFLWVLDLEFTVIDSFPEELTYLRYVAVKVAEDSSLTFSDNLWNLETLIVKGLGGRVTLPDTIWKMVKLRHLHVYNRAIFNINNALQEMDGLRTLSSTWFPCVEDANRIFAKTPNLQKLRCEVLSCDGFFPAFNNLEMLKFSWGRLGIWAGDLNLPPSLKKLTLSNGRVCRLEQVAILPRLEVLKLLNVSIRPEVWKVTDEHFPHLKFLKLQDLSFSEWDVSDDAFPYLEHLVLRRCQYLRMIPSCFGYMMSLKSIEVKSCKEESLAESALEIKNMQVDEIGNSDFQDSRMLRHSPKNDPFIGQPSSSSFVGYQLLEHVASSG</sequence>
<dbReference type="GO" id="GO:0005737">
    <property type="term" value="C:cytoplasm"/>
    <property type="evidence" value="ECO:0007669"/>
    <property type="project" value="UniProtKB-SubCell"/>
</dbReference>
<comment type="function">
    <text evidence="1">Confers resistance to late blight (Phytophthora infestans) races carrying the avirulence gene Avr1. Resistance proteins guard the plant against pathogens that contain an appropriate avirulence protein via an indirect interaction with this avirulence protein. That triggers a defense system including the hypersensitive response, which restricts the pathogen growth.</text>
</comment>
<dbReference type="InterPro" id="IPR058922">
    <property type="entry name" value="WHD_DRP"/>
</dbReference>
<dbReference type="GO" id="GO:0043531">
    <property type="term" value="F:ADP binding"/>
    <property type="evidence" value="ECO:0007669"/>
    <property type="project" value="InterPro"/>
</dbReference>
<evidence type="ECO:0000256" key="11">
    <source>
        <dbReference type="ARBA" id="ARBA00022840"/>
    </source>
</evidence>
<dbReference type="SUPFAM" id="SSF52058">
    <property type="entry name" value="L domain-like"/>
    <property type="match status" value="1"/>
</dbReference>
<dbReference type="SUPFAM" id="SSF52540">
    <property type="entry name" value="P-loop containing nucleoside triphosphate hydrolases"/>
    <property type="match status" value="1"/>
</dbReference>
<evidence type="ECO:0000256" key="3">
    <source>
        <dbReference type="ARBA" id="ARBA00004496"/>
    </source>
</evidence>
<reference evidence="17 18" key="1">
    <citation type="submission" date="2020-09" db="EMBL/GenBank/DDBJ databases">
        <title>De no assembly of potato wild relative species, Solanum commersonii.</title>
        <authorList>
            <person name="Cho K."/>
        </authorList>
    </citation>
    <scope>NUCLEOTIDE SEQUENCE [LARGE SCALE GENOMIC DNA]</scope>
    <source>
        <strain evidence="17">LZ3.2</strain>
        <tissue evidence="17">Leaf</tissue>
    </source>
</reference>
<dbReference type="PANTHER" id="PTHR23155">
    <property type="entry name" value="DISEASE RESISTANCE PROTEIN RP"/>
    <property type="match status" value="1"/>
</dbReference>
<dbReference type="GO" id="GO:0051607">
    <property type="term" value="P:defense response to virus"/>
    <property type="evidence" value="ECO:0007669"/>
    <property type="project" value="UniProtKB-ARBA"/>
</dbReference>
<keyword evidence="7" id="KW-0381">Hypersensitive response</keyword>
<name>A0A9J5YXS1_SOLCO</name>
<keyword evidence="11" id="KW-0067">ATP-binding</keyword>
<keyword evidence="12" id="KW-0175">Coiled coil</keyword>
<evidence type="ECO:0000256" key="2">
    <source>
        <dbReference type="ARBA" id="ARBA00004170"/>
    </source>
</evidence>